<dbReference type="InterPro" id="IPR036397">
    <property type="entry name" value="RNaseH_sf"/>
</dbReference>
<name>V7I3I2_9CLOT</name>
<dbReference type="SUPFAM" id="SSF53098">
    <property type="entry name" value="Ribonuclease H-like"/>
    <property type="match status" value="1"/>
</dbReference>
<evidence type="ECO:0000313" key="4">
    <source>
        <dbReference type="Proteomes" id="UP000017747"/>
    </source>
</evidence>
<dbReference type="Pfam" id="PF00929">
    <property type="entry name" value="RNase_T"/>
    <property type="match status" value="1"/>
</dbReference>
<organism evidence="3 4">
    <name type="scientific">Youngiibacter fragilis 232.1</name>
    <dbReference type="NCBI Taxonomy" id="994573"/>
    <lineage>
        <taxon>Bacteria</taxon>
        <taxon>Bacillati</taxon>
        <taxon>Bacillota</taxon>
        <taxon>Clostridia</taxon>
        <taxon>Eubacteriales</taxon>
        <taxon>Clostridiaceae</taxon>
        <taxon>Youngiibacter</taxon>
    </lineage>
</organism>
<dbReference type="GO" id="GO:0005829">
    <property type="term" value="C:cytosol"/>
    <property type="evidence" value="ECO:0007669"/>
    <property type="project" value="TreeGrafter"/>
</dbReference>
<dbReference type="AlphaFoldDB" id="V7I3I2"/>
<keyword evidence="1" id="KW-0269">Exonuclease</keyword>
<dbReference type="InterPro" id="IPR012337">
    <property type="entry name" value="RNaseH-like_sf"/>
</dbReference>
<gene>
    <name evidence="3" type="ORF">T472_0216175</name>
</gene>
<dbReference type="PANTHER" id="PTHR30231:SF42">
    <property type="entry name" value="EXONUCLEASE"/>
    <property type="match status" value="1"/>
</dbReference>
<evidence type="ECO:0000259" key="2">
    <source>
        <dbReference type="SMART" id="SM00479"/>
    </source>
</evidence>
<feature type="domain" description="Exonuclease" evidence="2">
    <location>
        <begin position="8"/>
        <end position="172"/>
    </location>
</feature>
<dbReference type="InterPro" id="IPR013520">
    <property type="entry name" value="Ribonucl_H"/>
</dbReference>
<dbReference type="CDD" id="cd06130">
    <property type="entry name" value="DNA_pol_III_epsilon_like"/>
    <property type="match status" value="1"/>
</dbReference>
<dbReference type="GO" id="GO:0003676">
    <property type="term" value="F:nucleic acid binding"/>
    <property type="evidence" value="ECO:0007669"/>
    <property type="project" value="InterPro"/>
</dbReference>
<reference evidence="3 4" key="1">
    <citation type="journal article" date="2014" name="Genome Announc.">
        <title>Genome Sequence of Youngiibacter fragilis, the Type Strain of the Genus Youngiibacter.</title>
        <authorList>
            <person name="Wawrik C.B."/>
            <person name="Callaghan A.V."/>
            <person name="Stamps B.W."/>
            <person name="Wawrik B."/>
        </authorList>
    </citation>
    <scope>NUCLEOTIDE SEQUENCE [LARGE SCALE GENOMIC DNA]</scope>
    <source>
        <strain evidence="3 4">232.1</strain>
    </source>
</reference>
<keyword evidence="4" id="KW-1185">Reference proteome</keyword>
<evidence type="ECO:0000256" key="1">
    <source>
        <dbReference type="ARBA" id="ARBA00022839"/>
    </source>
</evidence>
<keyword evidence="1" id="KW-0378">Hydrolase</keyword>
<dbReference type="FunFam" id="3.30.420.10:FF:000045">
    <property type="entry name" value="3'-5' exonuclease DinG"/>
    <property type="match status" value="1"/>
</dbReference>
<dbReference type="PANTHER" id="PTHR30231">
    <property type="entry name" value="DNA POLYMERASE III SUBUNIT EPSILON"/>
    <property type="match status" value="1"/>
</dbReference>
<keyword evidence="1" id="KW-0540">Nuclease</keyword>
<dbReference type="Proteomes" id="UP000017747">
    <property type="component" value="Unassembled WGS sequence"/>
</dbReference>
<proteinExistence type="predicted"/>
<accession>V7I3I2</accession>
<dbReference type="OrthoDB" id="9776650at2"/>
<comment type="caution">
    <text evidence="3">The sequence shown here is derived from an EMBL/GenBank/DDBJ whole genome shotgun (WGS) entry which is preliminary data.</text>
</comment>
<sequence>METRIIKEYTVIDVETPNAKNDSICSIALLRVKEGKVVSKEYHLVDPEDYFDQFNVRLHGISKTMVKGSPSFSELWRRIGHHFNDGIIVAHNATFDLNVLAKSLRRSNLDVPDFRYVCTYRLSKAVNMGLRRHGLSYVCEYYGIGLEDHHNALCDAVACQEVFARINRSRPVTYADISVSSFSRG</sequence>
<protein>
    <submittedName>
        <fullName evidence="3">DNA polymerase III subunit epsilon</fullName>
    </submittedName>
</protein>
<evidence type="ECO:0000313" key="3">
    <source>
        <dbReference type="EMBL" id="ETA79552.1"/>
    </source>
</evidence>
<dbReference type="STRING" id="994573.T472_0216175"/>
<dbReference type="Gene3D" id="3.30.420.10">
    <property type="entry name" value="Ribonuclease H-like superfamily/Ribonuclease H"/>
    <property type="match status" value="1"/>
</dbReference>
<dbReference type="EMBL" id="AXUN02000205">
    <property type="protein sequence ID" value="ETA79552.1"/>
    <property type="molecule type" value="Genomic_DNA"/>
</dbReference>
<dbReference type="GO" id="GO:0008408">
    <property type="term" value="F:3'-5' exonuclease activity"/>
    <property type="evidence" value="ECO:0007669"/>
    <property type="project" value="TreeGrafter"/>
</dbReference>
<dbReference type="SMART" id="SM00479">
    <property type="entry name" value="EXOIII"/>
    <property type="match status" value="1"/>
</dbReference>
<dbReference type="RefSeq" id="WP_023385264.1">
    <property type="nucleotide sequence ID" value="NZ_AXUN02000205.1"/>
</dbReference>
<dbReference type="eggNOG" id="COG0847">
    <property type="taxonomic scope" value="Bacteria"/>
</dbReference>